<keyword evidence="1 4" id="KW-0378">Hydrolase</keyword>
<keyword evidence="5" id="KW-1185">Reference proteome</keyword>
<dbReference type="SMART" id="SM00939">
    <property type="entry name" value="PepX_C"/>
    <property type="match status" value="1"/>
</dbReference>
<dbReference type="RefSeq" id="WP_331790849.1">
    <property type="nucleotide sequence ID" value="NZ_BAAAUO010000005.1"/>
</dbReference>
<dbReference type="InterPro" id="IPR013736">
    <property type="entry name" value="Xaa-Pro_dipept_C"/>
</dbReference>
<evidence type="ECO:0000313" key="4">
    <source>
        <dbReference type="EMBL" id="MEF2254269.1"/>
    </source>
</evidence>
<dbReference type="PANTHER" id="PTHR43056:SF10">
    <property type="entry name" value="COCE_NOND FAMILY, PUTATIVE (AFU_ORTHOLOGUE AFUA_7G00600)-RELATED"/>
    <property type="match status" value="1"/>
</dbReference>
<dbReference type="GO" id="GO:0016787">
    <property type="term" value="F:hydrolase activity"/>
    <property type="evidence" value="ECO:0007669"/>
    <property type="project" value="UniProtKB-KW"/>
</dbReference>
<evidence type="ECO:0000259" key="3">
    <source>
        <dbReference type="SMART" id="SM00939"/>
    </source>
</evidence>
<dbReference type="InterPro" id="IPR050585">
    <property type="entry name" value="Xaa-Pro_dipeptidyl-ppase/CocE"/>
</dbReference>
<dbReference type="Pfam" id="PF08530">
    <property type="entry name" value="PepX_C"/>
    <property type="match status" value="1"/>
</dbReference>
<dbReference type="InterPro" id="IPR008979">
    <property type="entry name" value="Galactose-bd-like_sf"/>
</dbReference>
<dbReference type="SUPFAM" id="SSF49785">
    <property type="entry name" value="Galactose-binding domain-like"/>
    <property type="match status" value="1"/>
</dbReference>
<evidence type="ECO:0000256" key="1">
    <source>
        <dbReference type="ARBA" id="ARBA00022801"/>
    </source>
</evidence>
<feature type="domain" description="Xaa-Pro dipeptidyl-peptidase C-terminal" evidence="3">
    <location>
        <begin position="326"/>
        <end position="564"/>
    </location>
</feature>
<feature type="region of interest" description="Disordered" evidence="2">
    <location>
        <begin position="557"/>
        <end position="583"/>
    </location>
</feature>
<name>A0ABU7V3K8_9MICO</name>
<evidence type="ECO:0000256" key="2">
    <source>
        <dbReference type="SAM" id="MobiDB-lite"/>
    </source>
</evidence>
<comment type="caution">
    <text evidence="4">The sequence shown here is derived from an EMBL/GenBank/DDBJ whole genome shotgun (WGS) entry which is preliminary data.</text>
</comment>
<protein>
    <submittedName>
        <fullName evidence="4">CocE/NonD family hydrolase</fullName>
    </submittedName>
</protein>
<dbReference type="PANTHER" id="PTHR43056">
    <property type="entry name" value="PEPTIDASE S9 PROLYL OLIGOPEPTIDASE"/>
    <property type="match status" value="1"/>
</dbReference>
<dbReference type="InterPro" id="IPR005674">
    <property type="entry name" value="CocE/Ser_esterase"/>
</dbReference>
<evidence type="ECO:0000313" key="5">
    <source>
        <dbReference type="Proteomes" id="UP001351900"/>
    </source>
</evidence>
<gene>
    <name evidence="4" type="ORF">V2V91_03825</name>
</gene>
<dbReference type="SUPFAM" id="SSF53474">
    <property type="entry name" value="alpha/beta-Hydrolases"/>
    <property type="match status" value="1"/>
</dbReference>
<dbReference type="EMBL" id="JAZHOV010000002">
    <property type="protein sequence ID" value="MEF2254269.1"/>
    <property type="molecule type" value="Genomic_DNA"/>
</dbReference>
<accession>A0ABU7V3K8</accession>
<dbReference type="Gene3D" id="1.10.3020.20">
    <property type="match status" value="1"/>
</dbReference>
<dbReference type="Pfam" id="PF02129">
    <property type="entry name" value="Peptidase_S15"/>
    <property type="match status" value="1"/>
</dbReference>
<dbReference type="Gene3D" id="3.40.50.1820">
    <property type="entry name" value="alpha/beta hydrolase"/>
    <property type="match status" value="1"/>
</dbReference>
<reference evidence="4 5" key="1">
    <citation type="submission" date="2024-01" db="EMBL/GenBank/DDBJ databases">
        <title>the genome sequence of strain Microbacterium schleiferi NBRC 15075.</title>
        <authorList>
            <person name="Ding Y."/>
            <person name="Zhang G."/>
        </authorList>
    </citation>
    <scope>NUCLEOTIDE SEQUENCE [LARGE SCALE GENOMIC DNA]</scope>
    <source>
        <strain evidence="4 5">NBRC 15075</strain>
    </source>
</reference>
<dbReference type="Proteomes" id="UP001351900">
    <property type="component" value="Unassembled WGS sequence"/>
</dbReference>
<dbReference type="Gene3D" id="2.60.120.260">
    <property type="entry name" value="Galactose-binding domain-like"/>
    <property type="match status" value="1"/>
</dbReference>
<dbReference type="InterPro" id="IPR029058">
    <property type="entry name" value="AB_hydrolase_fold"/>
</dbReference>
<dbReference type="NCBIfam" id="TIGR00976">
    <property type="entry name" value="CocE_NonD"/>
    <property type="match status" value="2"/>
</dbReference>
<proteinExistence type="predicted"/>
<organism evidence="4 5">
    <name type="scientific">Microbacterium schleiferi</name>
    <dbReference type="NCBI Taxonomy" id="69362"/>
    <lineage>
        <taxon>Bacteria</taxon>
        <taxon>Bacillati</taxon>
        <taxon>Actinomycetota</taxon>
        <taxon>Actinomycetes</taxon>
        <taxon>Micrococcales</taxon>
        <taxon>Microbacteriaceae</taxon>
        <taxon>Microbacterium</taxon>
    </lineage>
</organism>
<dbReference type="InterPro" id="IPR000383">
    <property type="entry name" value="Xaa-Pro-like_dom"/>
</dbReference>
<sequence length="583" mass="65463">MPVPPPQRFRRSPAWFLGRIVRRIRLFAKPRVDVATDEPDWIVERDVPVAMRDGTVLRVNVFRPRGDEPVPVIMSAHPYGKDAVPARSRSLRAVNPQYRIMPQPDRVRISAWTGWEAPDPAFWVSRGYAVVNADARGGGTSEGQAHLFEAQEADDYEDLIAWAGTQAWSTGKVGLDGVSYLALSQYAVAARAPEHLVAICPWEGFSDLYRDFVWPGGIRENGFSVLWSTLTSRAARVAPPSLRREFARHTTRDRWYRDRTPDIDRIGVPMLVCASFSDHNLHTRGSFEVFRRAGRALPERPRRWLYTHRGGKWATYYSANAASIRARFFDHTLRGVDNGWDALPPVRLAVYESGPTPVAVTAESEWPPADLLMRRLHLDGMDGLLTDDPSRATVQTGFAVNGPGLEWAWRIPEDLDVIGPMSLRLHVSARAADDLTLFIGVRKIAEGAVVPFEGSYGFDRAWMSYGWQRVGYRNLDPDLTTDLQPVHTFEQRTPIRPGEVIPVDIEVREHATRFRAGEQLRLVIRGRWVHSRNPVTGSFPAGYVRRRGGTAIIHTGPEHPSSLLLGHRPPAGSPGEPWLENAS</sequence>